<keyword evidence="1" id="KW-0812">Transmembrane</keyword>
<dbReference type="Pfam" id="PF06985">
    <property type="entry name" value="HET"/>
    <property type="match status" value="1"/>
</dbReference>
<dbReference type="Proteomes" id="UP000799536">
    <property type="component" value="Unassembled WGS sequence"/>
</dbReference>
<evidence type="ECO:0000259" key="2">
    <source>
        <dbReference type="Pfam" id="PF06985"/>
    </source>
</evidence>
<keyword evidence="4" id="KW-1185">Reference proteome</keyword>
<protein>
    <recommendedName>
        <fullName evidence="2">Heterokaryon incompatibility domain-containing protein</fullName>
    </recommendedName>
</protein>
<feature type="domain" description="Heterokaryon incompatibility" evidence="2">
    <location>
        <begin position="49"/>
        <end position="188"/>
    </location>
</feature>
<dbReference type="InterPro" id="IPR052895">
    <property type="entry name" value="HetReg/Transcr_Mod"/>
</dbReference>
<dbReference type="PANTHER" id="PTHR24148">
    <property type="entry name" value="ANKYRIN REPEAT DOMAIN-CONTAINING PROTEIN 39 HOMOLOG-RELATED"/>
    <property type="match status" value="1"/>
</dbReference>
<reference evidence="3" key="1">
    <citation type="journal article" date="2020" name="Stud. Mycol.">
        <title>101 Dothideomycetes genomes: a test case for predicting lifestyles and emergence of pathogens.</title>
        <authorList>
            <person name="Haridas S."/>
            <person name="Albert R."/>
            <person name="Binder M."/>
            <person name="Bloem J."/>
            <person name="Labutti K."/>
            <person name="Salamov A."/>
            <person name="Andreopoulos B."/>
            <person name="Baker S."/>
            <person name="Barry K."/>
            <person name="Bills G."/>
            <person name="Bluhm B."/>
            <person name="Cannon C."/>
            <person name="Castanera R."/>
            <person name="Culley D."/>
            <person name="Daum C."/>
            <person name="Ezra D."/>
            <person name="Gonzalez J."/>
            <person name="Henrissat B."/>
            <person name="Kuo A."/>
            <person name="Liang C."/>
            <person name="Lipzen A."/>
            <person name="Lutzoni F."/>
            <person name="Magnuson J."/>
            <person name="Mondo S."/>
            <person name="Nolan M."/>
            <person name="Ohm R."/>
            <person name="Pangilinan J."/>
            <person name="Park H.-J."/>
            <person name="Ramirez L."/>
            <person name="Alfaro M."/>
            <person name="Sun H."/>
            <person name="Tritt A."/>
            <person name="Yoshinaga Y."/>
            <person name="Zwiers L.-H."/>
            <person name="Turgeon B."/>
            <person name="Goodwin S."/>
            <person name="Spatafora J."/>
            <person name="Crous P."/>
            <person name="Grigoriev I."/>
        </authorList>
    </citation>
    <scope>NUCLEOTIDE SEQUENCE</scope>
    <source>
        <strain evidence="3">ATCC 74209</strain>
    </source>
</reference>
<accession>A0A9P4JEU4</accession>
<dbReference type="AlphaFoldDB" id="A0A9P4JEU4"/>
<proteinExistence type="predicted"/>
<evidence type="ECO:0000256" key="1">
    <source>
        <dbReference type="SAM" id="Phobius"/>
    </source>
</evidence>
<comment type="caution">
    <text evidence="3">The sequence shown here is derived from an EMBL/GenBank/DDBJ whole genome shotgun (WGS) entry which is preliminary data.</text>
</comment>
<keyword evidence="1" id="KW-0472">Membrane</keyword>
<dbReference type="EMBL" id="ML994169">
    <property type="protein sequence ID" value="KAF2198122.1"/>
    <property type="molecule type" value="Genomic_DNA"/>
</dbReference>
<organism evidence="3 4">
    <name type="scientific">Delitschia confertaspora ATCC 74209</name>
    <dbReference type="NCBI Taxonomy" id="1513339"/>
    <lineage>
        <taxon>Eukaryota</taxon>
        <taxon>Fungi</taxon>
        <taxon>Dikarya</taxon>
        <taxon>Ascomycota</taxon>
        <taxon>Pezizomycotina</taxon>
        <taxon>Dothideomycetes</taxon>
        <taxon>Pleosporomycetidae</taxon>
        <taxon>Pleosporales</taxon>
        <taxon>Delitschiaceae</taxon>
        <taxon>Delitschia</taxon>
    </lineage>
</organism>
<sequence length="612" mass="70670">MESYKYRPLDPAKDPSDITIRLIALPPSPPNGNITCTIFTTPLSQAPEYEALSYTWGDPNVTSTIYILEHDNSATKDVENQKENEKILDKYEAVKLKTLTINATLAPFLYRTRARDIPRTLWIDFMCINQADDEEKTVQVRRMRDIYQRAQHVLLWLGPAAKGSAAGLEYVFKLYQRMRKELDARNEAEARGAKEGLRRIWSPLVRSTGWASRSSRWSGWKKGEHVSHALERLLCLRITENEVQKGLQLEWWRVLGRLRVVGASDPRDKVFVFWGLACRSHLEKMDIRPDYRIGAEELYIKLVRNTLEATQTLEILSIPRLVGRPSSLTPERPLSLPSWVPDWRWTDETPHSLLLFEGTNHQWKPPQMATLDSKFEPPENEEEANVLRAKEPFPNDEKRKSASTTKLWLQGYTVARITQLTAMPMKLQNPPGRQTIRDQANLIMENQAQISLWEEIFDPTSSAVYKLLMKEAFQKVNSRQKWLRLLPKLHLEQYVIVYIVIVVIGHALRYIGIPNPEIMFRMMVSSTINRKGARLENSNGTLYLGLVPPDARVRDPVVLCKGAVLPYILRERKTNEDHEGTEEWEFTGDCYVHGMAKGELWNEKNCRWLGIT</sequence>
<dbReference type="InterPro" id="IPR010730">
    <property type="entry name" value="HET"/>
</dbReference>
<evidence type="ECO:0000313" key="4">
    <source>
        <dbReference type="Proteomes" id="UP000799536"/>
    </source>
</evidence>
<dbReference type="PANTHER" id="PTHR24148:SF79">
    <property type="entry name" value="HETEROKARYON INCOMPATIBILITY DOMAIN-CONTAINING PROTEIN"/>
    <property type="match status" value="1"/>
</dbReference>
<keyword evidence="1" id="KW-1133">Transmembrane helix</keyword>
<dbReference type="OrthoDB" id="5416609at2759"/>
<gene>
    <name evidence="3" type="ORF">GQ43DRAFT_483571</name>
</gene>
<name>A0A9P4JEU4_9PLEO</name>
<evidence type="ECO:0000313" key="3">
    <source>
        <dbReference type="EMBL" id="KAF2198122.1"/>
    </source>
</evidence>
<feature type="transmembrane region" description="Helical" evidence="1">
    <location>
        <begin position="494"/>
        <end position="513"/>
    </location>
</feature>